<reference evidence="1 2" key="1">
    <citation type="submission" date="2023-07" db="EMBL/GenBank/DDBJ databases">
        <title>Genomic Encyclopedia of Type Strains, Phase IV (KMG-IV): sequencing the most valuable type-strain genomes for metagenomic binning, comparative biology and taxonomic classification.</title>
        <authorList>
            <person name="Goeker M."/>
        </authorList>
    </citation>
    <scope>NUCLEOTIDE SEQUENCE [LARGE SCALE GENOMIC DNA]</scope>
    <source>
        <strain evidence="1 2">DSM 19619</strain>
    </source>
</reference>
<organism evidence="1 2">
    <name type="scientific">Labrys wisconsinensis</name>
    <dbReference type="NCBI Taxonomy" id="425677"/>
    <lineage>
        <taxon>Bacteria</taxon>
        <taxon>Pseudomonadati</taxon>
        <taxon>Pseudomonadota</taxon>
        <taxon>Alphaproteobacteria</taxon>
        <taxon>Hyphomicrobiales</taxon>
        <taxon>Xanthobacteraceae</taxon>
        <taxon>Labrys</taxon>
    </lineage>
</organism>
<dbReference type="EMBL" id="JAUSVX010000047">
    <property type="protein sequence ID" value="MDQ0475480.1"/>
    <property type="molecule type" value="Genomic_DNA"/>
</dbReference>
<accession>A0ABU0JMF7</accession>
<gene>
    <name evidence="1" type="ORF">QO011_008530</name>
</gene>
<comment type="caution">
    <text evidence="1">The sequence shown here is derived from an EMBL/GenBank/DDBJ whole genome shotgun (WGS) entry which is preliminary data.</text>
</comment>
<sequence>MTISKGVKEFLELARTGANVEVDAAPYTAVQLKSIAKELRDGAHMRIINTHDKTAIELAGVAQAKPGQIIFA</sequence>
<dbReference type="RefSeq" id="WP_307286745.1">
    <property type="nucleotide sequence ID" value="NZ_JAUSVX010000047.1"/>
</dbReference>
<proteinExistence type="predicted"/>
<keyword evidence="2" id="KW-1185">Reference proteome</keyword>
<protein>
    <submittedName>
        <fullName evidence="1">Uncharacterized protein</fullName>
    </submittedName>
</protein>
<name>A0ABU0JMF7_9HYPH</name>
<evidence type="ECO:0000313" key="1">
    <source>
        <dbReference type="EMBL" id="MDQ0475480.1"/>
    </source>
</evidence>
<evidence type="ECO:0000313" key="2">
    <source>
        <dbReference type="Proteomes" id="UP001242480"/>
    </source>
</evidence>
<dbReference type="Proteomes" id="UP001242480">
    <property type="component" value="Unassembled WGS sequence"/>
</dbReference>